<dbReference type="InterPro" id="IPR036397">
    <property type="entry name" value="RNaseH_sf"/>
</dbReference>
<proteinExistence type="predicted"/>
<dbReference type="Gene3D" id="3.30.420.10">
    <property type="entry name" value="Ribonuclease H-like superfamily/Ribonuclease H"/>
    <property type="match status" value="1"/>
</dbReference>
<reference evidence="1" key="2">
    <citation type="submission" date="2020-11" db="EMBL/GenBank/DDBJ databases">
        <authorList>
            <person name="McCartney M.A."/>
            <person name="Auch B."/>
            <person name="Kono T."/>
            <person name="Mallez S."/>
            <person name="Becker A."/>
            <person name="Gohl D.M."/>
            <person name="Silverstein K.A.T."/>
            <person name="Koren S."/>
            <person name="Bechman K.B."/>
            <person name="Herman A."/>
            <person name="Abrahante J.E."/>
            <person name="Garbe J."/>
        </authorList>
    </citation>
    <scope>NUCLEOTIDE SEQUENCE</scope>
    <source>
        <strain evidence="1">Duluth1</strain>
        <tissue evidence="1">Whole animal</tissue>
    </source>
</reference>
<dbReference type="EMBL" id="JAIWYP010000002">
    <property type="protein sequence ID" value="KAH3874904.1"/>
    <property type="molecule type" value="Genomic_DNA"/>
</dbReference>
<organism evidence="1 2">
    <name type="scientific">Dreissena polymorpha</name>
    <name type="common">Zebra mussel</name>
    <name type="synonym">Mytilus polymorpha</name>
    <dbReference type="NCBI Taxonomy" id="45954"/>
    <lineage>
        <taxon>Eukaryota</taxon>
        <taxon>Metazoa</taxon>
        <taxon>Spiralia</taxon>
        <taxon>Lophotrochozoa</taxon>
        <taxon>Mollusca</taxon>
        <taxon>Bivalvia</taxon>
        <taxon>Autobranchia</taxon>
        <taxon>Heteroconchia</taxon>
        <taxon>Euheterodonta</taxon>
        <taxon>Imparidentia</taxon>
        <taxon>Neoheterodontei</taxon>
        <taxon>Myida</taxon>
        <taxon>Dreissenoidea</taxon>
        <taxon>Dreissenidae</taxon>
        <taxon>Dreissena</taxon>
    </lineage>
</organism>
<evidence type="ECO:0008006" key="3">
    <source>
        <dbReference type="Google" id="ProtNLM"/>
    </source>
</evidence>
<reference evidence="1" key="1">
    <citation type="journal article" date="2019" name="bioRxiv">
        <title>The Genome of the Zebra Mussel, Dreissena polymorpha: A Resource for Invasive Species Research.</title>
        <authorList>
            <person name="McCartney M.A."/>
            <person name="Auch B."/>
            <person name="Kono T."/>
            <person name="Mallez S."/>
            <person name="Zhang Y."/>
            <person name="Obille A."/>
            <person name="Becker A."/>
            <person name="Abrahante J.E."/>
            <person name="Garbe J."/>
            <person name="Badalamenti J.P."/>
            <person name="Herman A."/>
            <person name="Mangelson H."/>
            <person name="Liachko I."/>
            <person name="Sullivan S."/>
            <person name="Sone E.D."/>
            <person name="Koren S."/>
            <person name="Silverstein K.A.T."/>
            <person name="Beckman K.B."/>
            <person name="Gohl D.M."/>
        </authorList>
    </citation>
    <scope>NUCLEOTIDE SEQUENCE</scope>
    <source>
        <strain evidence="1">Duluth1</strain>
        <tissue evidence="1">Whole animal</tissue>
    </source>
</reference>
<protein>
    <recommendedName>
        <fullName evidence="3">Transposase</fullName>
    </recommendedName>
</protein>
<gene>
    <name evidence="1" type="ORF">DPMN_038161</name>
</gene>
<keyword evidence="2" id="KW-1185">Reference proteome</keyword>
<dbReference type="AlphaFoldDB" id="A0A9D4RNE6"/>
<name>A0A9D4RNE6_DREPO</name>
<dbReference type="Proteomes" id="UP000828390">
    <property type="component" value="Unassembled WGS sequence"/>
</dbReference>
<accession>A0A9D4RNE6</accession>
<sequence length="64" mass="7297">MAFLRNDVLKLFPEGRKSMVFHQDSASSHTSIQTLQFLKEKVNCIDPDEWMPKSPDAAPMDFGI</sequence>
<evidence type="ECO:0000313" key="2">
    <source>
        <dbReference type="Proteomes" id="UP000828390"/>
    </source>
</evidence>
<evidence type="ECO:0000313" key="1">
    <source>
        <dbReference type="EMBL" id="KAH3874904.1"/>
    </source>
</evidence>
<comment type="caution">
    <text evidence="1">The sequence shown here is derived from an EMBL/GenBank/DDBJ whole genome shotgun (WGS) entry which is preliminary data.</text>
</comment>
<dbReference type="GO" id="GO:0003676">
    <property type="term" value="F:nucleic acid binding"/>
    <property type="evidence" value="ECO:0007669"/>
    <property type="project" value="InterPro"/>
</dbReference>